<evidence type="ECO:0000256" key="1">
    <source>
        <dbReference type="ARBA" id="ARBA00004718"/>
    </source>
</evidence>
<comment type="pathway">
    <text evidence="1">Protein modification; protein sumoylation.</text>
</comment>
<feature type="region of interest" description="Disordered" evidence="9">
    <location>
        <begin position="478"/>
        <end position="681"/>
    </location>
</feature>
<keyword evidence="7" id="KW-0862">Zinc</keyword>
<accession>A0A409V8G7</accession>
<keyword evidence="5 8" id="KW-0863">Zinc-finger</keyword>
<feature type="domain" description="SP-RING-type" evidence="10">
    <location>
        <begin position="330"/>
        <end position="415"/>
    </location>
</feature>
<evidence type="ECO:0000256" key="3">
    <source>
        <dbReference type="ARBA" id="ARBA00022679"/>
    </source>
</evidence>
<keyword evidence="13" id="KW-1185">Reference proteome</keyword>
<comment type="similarity">
    <text evidence="2">Belongs to the PIAS family.</text>
</comment>
<dbReference type="GO" id="GO:0000785">
    <property type="term" value="C:chromatin"/>
    <property type="evidence" value="ECO:0007669"/>
    <property type="project" value="TreeGrafter"/>
</dbReference>
<feature type="compositionally biased region" description="Basic and acidic residues" evidence="9">
    <location>
        <begin position="565"/>
        <end position="588"/>
    </location>
</feature>
<evidence type="ECO:0000259" key="10">
    <source>
        <dbReference type="PROSITE" id="PS51044"/>
    </source>
</evidence>
<feature type="compositionally biased region" description="Pro residues" evidence="9">
    <location>
        <begin position="543"/>
        <end position="553"/>
    </location>
</feature>
<feature type="region of interest" description="Disordered" evidence="9">
    <location>
        <begin position="427"/>
        <end position="450"/>
    </location>
</feature>
<dbReference type="PROSITE" id="PS51044">
    <property type="entry name" value="ZF_SP_RING"/>
    <property type="match status" value="1"/>
</dbReference>
<dbReference type="InterPro" id="IPR023321">
    <property type="entry name" value="PINIT"/>
</dbReference>
<dbReference type="Gene3D" id="2.60.120.780">
    <property type="entry name" value="PINIT domain"/>
    <property type="match status" value="1"/>
</dbReference>
<dbReference type="GO" id="GO:0008270">
    <property type="term" value="F:zinc ion binding"/>
    <property type="evidence" value="ECO:0007669"/>
    <property type="project" value="UniProtKB-KW"/>
</dbReference>
<evidence type="ECO:0000256" key="7">
    <source>
        <dbReference type="ARBA" id="ARBA00022833"/>
    </source>
</evidence>
<feature type="compositionally biased region" description="Polar residues" evidence="9">
    <location>
        <begin position="666"/>
        <end position="681"/>
    </location>
</feature>
<dbReference type="OrthoDB" id="28127at2759"/>
<sequence length="681" mass="74782">MASSDPWSDFETVRHNVKQNTVDKLKQIMTGFNEECASHLSKTGKKQELIDRIITVLETWRAANCEDKWVKAKAIVEKVRSNGAYTSTFNRNSSFSSGHSGYEPAKPFYPGTASASTSSVIYDPFAPPRKTTGTVPMASTSSASKLPTIRFKESCFWTLEQSVSALVECPETLHHQDRKQQHLSFTLTPDQLAKMKTPGKRFQLRLFCTSSAFYTSPHAYRSNPIACPMEFPPTCEVRVNNVQISANLKGLKKKPGTAPPPDITSYCRLGSPNRLEMVYVNSQQPVVAKYYMMVMLVEGKTVDNLVENLKTSKYQSAHTTRQHMQKALDEDDDIVAGPQKMSLRCPLTYARLNTPSRSSKCVHAQCFDATSWFSMMEQTTTWLCPVCERVLDYNDLIVDGYIDEILKDVPEAVEEVMVEADGEWHTVDNKYGSPNWRAKHPPPSAAPKPIARAPSILQNANQQNGKGKAPDVEVFVLSDDDDTEEEGRVKRELSPSYASSTNQSFDGSISRGSQSQPPPHTPQTNVIDLTLDSDDEEEAPRRTAPPPPPPPSAPATGSTTNGKRKVGDAELDKTTAADQIWKKGRLDPSRFLPPLPPPRPSGMNAAGPALPLSLSHTPTSPRGRFASAFHNNTLPPIQNGIGGLGARTASNGNLSLPPLPVPSNGTYGSPRSTSQNSRWPG</sequence>
<dbReference type="AlphaFoldDB" id="A0A409V8G7"/>
<evidence type="ECO:0000313" key="13">
    <source>
        <dbReference type="Proteomes" id="UP000284842"/>
    </source>
</evidence>
<dbReference type="InterPro" id="IPR004181">
    <property type="entry name" value="Znf_MIZ"/>
</dbReference>
<dbReference type="STRING" id="181874.A0A409V8G7"/>
<dbReference type="GO" id="GO:0061665">
    <property type="term" value="F:SUMO ligase activity"/>
    <property type="evidence" value="ECO:0007669"/>
    <property type="project" value="TreeGrafter"/>
</dbReference>
<dbReference type="Proteomes" id="UP000284842">
    <property type="component" value="Unassembled WGS sequence"/>
</dbReference>
<proteinExistence type="inferred from homology"/>
<evidence type="ECO:0000256" key="2">
    <source>
        <dbReference type="ARBA" id="ARBA00005383"/>
    </source>
</evidence>
<dbReference type="GO" id="GO:0016925">
    <property type="term" value="P:protein sumoylation"/>
    <property type="evidence" value="ECO:0007669"/>
    <property type="project" value="UniProtKB-UniPathway"/>
</dbReference>
<evidence type="ECO:0000259" key="11">
    <source>
        <dbReference type="PROSITE" id="PS51466"/>
    </source>
</evidence>
<keyword evidence="6" id="KW-0833">Ubl conjugation pathway</keyword>
<dbReference type="PANTHER" id="PTHR10782">
    <property type="entry name" value="ZINC FINGER MIZ DOMAIN-CONTAINING PROTEIN"/>
    <property type="match status" value="1"/>
</dbReference>
<dbReference type="Gene3D" id="3.30.40.10">
    <property type="entry name" value="Zinc/RING finger domain, C3HC4 (zinc finger)"/>
    <property type="match status" value="1"/>
</dbReference>
<comment type="caution">
    <text evidence="12">The sequence shown here is derived from an EMBL/GenBank/DDBJ whole genome shotgun (WGS) entry which is preliminary data.</text>
</comment>
<evidence type="ECO:0000256" key="5">
    <source>
        <dbReference type="ARBA" id="ARBA00022771"/>
    </source>
</evidence>
<dbReference type="InterPro" id="IPR013083">
    <property type="entry name" value="Znf_RING/FYVE/PHD"/>
</dbReference>
<protein>
    <recommendedName>
        <fullName evidence="14">SP-RING-type domain-containing protein</fullName>
    </recommendedName>
</protein>
<feature type="compositionally biased region" description="Polar residues" evidence="9">
    <location>
        <begin position="496"/>
        <end position="512"/>
    </location>
</feature>
<reference evidence="12 13" key="1">
    <citation type="journal article" date="2018" name="Evol. Lett.">
        <title>Horizontal gene cluster transfer increased hallucinogenic mushroom diversity.</title>
        <authorList>
            <person name="Reynolds H.T."/>
            <person name="Vijayakumar V."/>
            <person name="Gluck-Thaler E."/>
            <person name="Korotkin H.B."/>
            <person name="Matheny P.B."/>
            <person name="Slot J.C."/>
        </authorList>
    </citation>
    <scope>NUCLEOTIDE SEQUENCE [LARGE SCALE GENOMIC DNA]</scope>
    <source>
        <strain evidence="12 13">2629</strain>
    </source>
</reference>
<organism evidence="12 13">
    <name type="scientific">Panaeolus cyanescens</name>
    <dbReference type="NCBI Taxonomy" id="181874"/>
    <lineage>
        <taxon>Eukaryota</taxon>
        <taxon>Fungi</taxon>
        <taxon>Dikarya</taxon>
        <taxon>Basidiomycota</taxon>
        <taxon>Agaricomycotina</taxon>
        <taxon>Agaricomycetes</taxon>
        <taxon>Agaricomycetidae</taxon>
        <taxon>Agaricales</taxon>
        <taxon>Agaricineae</taxon>
        <taxon>Galeropsidaceae</taxon>
        <taxon>Panaeolus</taxon>
    </lineage>
</organism>
<dbReference type="Pfam" id="PF02891">
    <property type="entry name" value="zf-MIZ"/>
    <property type="match status" value="1"/>
</dbReference>
<dbReference type="PANTHER" id="PTHR10782:SF4">
    <property type="entry name" value="TONALLI, ISOFORM E"/>
    <property type="match status" value="1"/>
</dbReference>
<dbReference type="Pfam" id="PF14324">
    <property type="entry name" value="PINIT"/>
    <property type="match status" value="1"/>
</dbReference>
<gene>
    <name evidence="12" type="ORF">CVT24_000537</name>
</gene>
<keyword evidence="4" id="KW-0479">Metal-binding</keyword>
<evidence type="ECO:0000256" key="9">
    <source>
        <dbReference type="SAM" id="MobiDB-lite"/>
    </source>
</evidence>
<name>A0A409V8G7_9AGAR</name>
<evidence type="ECO:0000256" key="8">
    <source>
        <dbReference type="PROSITE-ProRule" id="PRU00452"/>
    </source>
</evidence>
<evidence type="ECO:0008006" key="14">
    <source>
        <dbReference type="Google" id="ProtNLM"/>
    </source>
</evidence>
<dbReference type="InterPro" id="IPR038654">
    <property type="entry name" value="PINIT_sf"/>
</dbReference>
<evidence type="ECO:0000256" key="6">
    <source>
        <dbReference type="ARBA" id="ARBA00022786"/>
    </source>
</evidence>
<dbReference type="InParanoid" id="A0A409V8G7"/>
<keyword evidence="3" id="KW-0808">Transferase</keyword>
<dbReference type="UniPathway" id="UPA00886"/>
<feature type="compositionally biased region" description="Pro residues" evidence="9">
    <location>
        <begin position="591"/>
        <end position="600"/>
    </location>
</feature>
<dbReference type="EMBL" id="NHTK01006137">
    <property type="protein sequence ID" value="PPQ62843.1"/>
    <property type="molecule type" value="Genomic_DNA"/>
</dbReference>
<evidence type="ECO:0000313" key="12">
    <source>
        <dbReference type="EMBL" id="PPQ62843.1"/>
    </source>
</evidence>
<dbReference type="PROSITE" id="PS51466">
    <property type="entry name" value="PINIT"/>
    <property type="match status" value="1"/>
</dbReference>
<evidence type="ECO:0000256" key="4">
    <source>
        <dbReference type="ARBA" id="ARBA00022723"/>
    </source>
</evidence>
<feature type="domain" description="PINIT" evidence="11">
    <location>
        <begin position="138"/>
        <end position="300"/>
    </location>
</feature>